<keyword evidence="2" id="KW-1185">Reference proteome</keyword>
<dbReference type="OrthoDB" id="3132725at2759"/>
<proteinExistence type="predicted"/>
<dbReference type="InParanoid" id="J0LES8"/>
<dbReference type="AlphaFoldDB" id="J0LES8"/>
<dbReference type="KEGG" id="adl:AURDEDRAFT_130641"/>
<evidence type="ECO:0000313" key="1">
    <source>
        <dbReference type="EMBL" id="EJD35409.1"/>
    </source>
</evidence>
<name>J0LES8_AURST</name>
<dbReference type="eggNOG" id="ENOG502RC25">
    <property type="taxonomic scope" value="Eukaryota"/>
</dbReference>
<evidence type="ECO:0000313" key="2">
    <source>
        <dbReference type="Proteomes" id="UP000006514"/>
    </source>
</evidence>
<reference evidence="2" key="1">
    <citation type="journal article" date="2012" name="Science">
        <title>The Paleozoic origin of enzymatic lignin decomposition reconstructed from 31 fungal genomes.</title>
        <authorList>
            <person name="Floudas D."/>
            <person name="Binder M."/>
            <person name="Riley R."/>
            <person name="Barry K."/>
            <person name="Blanchette R.A."/>
            <person name="Henrissat B."/>
            <person name="Martinez A.T."/>
            <person name="Otillar R."/>
            <person name="Spatafora J.W."/>
            <person name="Yadav J.S."/>
            <person name="Aerts A."/>
            <person name="Benoit I."/>
            <person name="Boyd A."/>
            <person name="Carlson A."/>
            <person name="Copeland A."/>
            <person name="Coutinho P.M."/>
            <person name="de Vries R.P."/>
            <person name="Ferreira P."/>
            <person name="Findley K."/>
            <person name="Foster B."/>
            <person name="Gaskell J."/>
            <person name="Glotzer D."/>
            <person name="Gorecki P."/>
            <person name="Heitman J."/>
            <person name="Hesse C."/>
            <person name="Hori C."/>
            <person name="Igarashi K."/>
            <person name="Jurgens J.A."/>
            <person name="Kallen N."/>
            <person name="Kersten P."/>
            <person name="Kohler A."/>
            <person name="Kuees U."/>
            <person name="Kumar T.K.A."/>
            <person name="Kuo A."/>
            <person name="LaButti K."/>
            <person name="Larrondo L.F."/>
            <person name="Lindquist E."/>
            <person name="Ling A."/>
            <person name="Lombard V."/>
            <person name="Lucas S."/>
            <person name="Lundell T."/>
            <person name="Martin R."/>
            <person name="McLaughlin D.J."/>
            <person name="Morgenstern I."/>
            <person name="Morin E."/>
            <person name="Murat C."/>
            <person name="Nagy L.G."/>
            <person name="Nolan M."/>
            <person name="Ohm R.A."/>
            <person name="Patyshakuliyeva A."/>
            <person name="Rokas A."/>
            <person name="Ruiz-Duenas F.J."/>
            <person name="Sabat G."/>
            <person name="Salamov A."/>
            <person name="Samejima M."/>
            <person name="Schmutz J."/>
            <person name="Slot J.C."/>
            <person name="St John F."/>
            <person name="Stenlid J."/>
            <person name="Sun H."/>
            <person name="Sun S."/>
            <person name="Syed K."/>
            <person name="Tsang A."/>
            <person name="Wiebenga A."/>
            <person name="Young D."/>
            <person name="Pisabarro A."/>
            <person name="Eastwood D.C."/>
            <person name="Martin F."/>
            <person name="Cullen D."/>
            <person name="Grigoriev I.V."/>
            <person name="Hibbett D.S."/>
        </authorList>
    </citation>
    <scope>NUCLEOTIDE SEQUENCE [LARGE SCALE GENOMIC DNA]</scope>
    <source>
        <strain evidence="2">TFB10046</strain>
    </source>
</reference>
<dbReference type="OMA" id="NCHERSK"/>
<dbReference type="EMBL" id="JH687891">
    <property type="protein sequence ID" value="EJD35409.1"/>
    <property type="molecule type" value="Genomic_DNA"/>
</dbReference>
<organism evidence="1 2">
    <name type="scientific">Auricularia subglabra (strain TFB-10046 / SS5)</name>
    <name type="common">White-rot fungus</name>
    <name type="synonym">Auricularia delicata (strain TFB10046)</name>
    <dbReference type="NCBI Taxonomy" id="717982"/>
    <lineage>
        <taxon>Eukaryota</taxon>
        <taxon>Fungi</taxon>
        <taxon>Dikarya</taxon>
        <taxon>Basidiomycota</taxon>
        <taxon>Agaricomycotina</taxon>
        <taxon>Agaricomycetes</taxon>
        <taxon>Auriculariales</taxon>
        <taxon>Auriculariaceae</taxon>
        <taxon>Auricularia</taxon>
    </lineage>
</organism>
<sequence length="966" mass="108555">MSSVPPEDASDGEGPAVPIEVRAREAMPFDVPDGLNYNPNMPFARGPDCDETNPEFYPWDRQPLPARDLKTFLADSAARMDTGAEPNPISRGDQVRVAIPGRSVERHARYRQDSEQLVLSLDPSPRVNPDDPNVRLRWDYDSAYAVCRKIPVYTHLQLYLRCSAKHALSEPIRMRYRLPKYHPHHPGVKVDVHVIPNVLLATFGKHGQLYISFPMLLPAKTRALFPQTHNSRLYDLLYQVVIDPALWAGAYYFHNTYKAWIESGNEDKSFDLVGDSNIASFSRSVLARCELDPDFRGAFFVVNIRGVKYMYHFDDHRSDSAKLQKMLTDIRVRSLLKDKWLVDKGLELRLPGHCLQAALDSHYKLIRLICPGAERSSTKALMDRPTRFQRHKKAQITAFQSFTLDTSTDDSYAKQGVRRIITYPTDKHISYAAAKNKRTVYSPMTAEDLLHPDRLDAGITRTQSACEYVVAARGRPADPPGTAGPAGPEDDEATIEMLKDTMEGALRIEVTVTYKKAVGLLSGITLRALCPLVYAVEAYLIWDFMSMRLSGILEIYKNLRAQSDVERRHKGSLILGILACRMQSALFRREDDGSNTKALFADCGRKYYDSRAERWVNVGDLDGVYFPSDLFIAEGGSFRVARAVCELISVAALAMHYGARSEARFADALAAPLSKRPAILAGVTRAPNRVAGHGHEVLDRIDPDTVEIEVRLDEEWDILQEEWEAAHPHEEEQDVGLLLRPRTRTATERVLTVVWREFGRNCISYSPNMGGNGPWYCSLTKEQTDAIVGDEYLRTTNLVAFFPKLQLQKIDMSKSTTKFDYVFTPGGVERKGQGFNTFPSLSLYRDLMRVQPSDQFRQLIRDALRIMWDNLLWIPNVQSDRIWATGPHNPSILLGAADGPAPRIAVRTQGDYDAVVASLSGAGGVPAGMSTAAHVPKKRQRLTGPDADLDFVREVRKAKKPRPNGR</sequence>
<gene>
    <name evidence="1" type="ORF">AURDEDRAFT_130641</name>
</gene>
<dbReference type="Proteomes" id="UP000006514">
    <property type="component" value="Unassembled WGS sequence"/>
</dbReference>
<protein>
    <submittedName>
        <fullName evidence="1">Uncharacterized protein</fullName>
    </submittedName>
</protein>
<accession>J0LES8</accession>